<dbReference type="InterPro" id="IPR039874">
    <property type="entry name" value="WAPL"/>
</dbReference>
<dbReference type="GO" id="GO:0009793">
    <property type="term" value="P:embryo development ending in seed dormancy"/>
    <property type="evidence" value="ECO:0007669"/>
    <property type="project" value="UniProtKB-ARBA"/>
</dbReference>
<feature type="compositionally biased region" description="Polar residues" evidence="13">
    <location>
        <begin position="591"/>
        <end position="610"/>
    </location>
</feature>
<feature type="region of interest" description="Disordered" evidence="13">
    <location>
        <begin position="1"/>
        <end position="46"/>
    </location>
</feature>
<protein>
    <submittedName>
        <fullName evidence="15">Wings apart-like protein 1</fullName>
    </submittedName>
</protein>
<comment type="subunit">
    <text evidence="12">Interacts with the cohesin complex throughout the cell cycle.</text>
</comment>
<dbReference type="GO" id="GO:0005634">
    <property type="term" value="C:nucleus"/>
    <property type="evidence" value="ECO:0007669"/>
    <property type="project" value="UniProtKB-SubCell"/>
</dbReference>
<dbReference type="GO" id="GO:0045132">
    <property type="term" value="P:meiotic chromosome segregation"/>
    <property type="evidence" value="ECO:0007669"/>
    <property type="project" value="UniProtKB-ARBA"/>
</dbReference>
<feature type="compositionally biased region" description="Polar residues" evidence="13">
    <location>
        <begin position="17"/>
        <end position="37"/>
    </location>
</feature>
<dbReference type="InterPro" id="IPR022771">
    <property type="entry name" value="WAPL_C"/>
</dbReference>
<evidence type="ECO:0000256" key="8">
    <source>
        <dbReference type="ARBA" id="ARBA00023242"/>
    </source>
</evidence>
<comment type="similarity">
    <text evidence="3">Belongs to the WAPL family.</text>
</comment>
<dbReference type="GO" id="GO:0005694">
    <property type="term" value="C:chromosome"/>
    <property type="evidence" value="ECO:0007669"/>
    <property type="project" value="UniProtKB-SubCell"/>
</dbReference>
<evidence type="ECO:0000256" key="4">
    <source>
        <dbReference type="ARBA" id="ARBA00022454"/>
    </source>
</evidence>
<keyword evidence="9" id="KW-0469">Meiosis</keyword>
<feature type="region of interest" description="Disordered" evidence="13">
    <location>
        <begin position="483"/>
        <end position="503"/>
    </location>
</feature>
<keyword evidence="16" id="KW-1185">Reference proteome</keyword>
<dbReference type="AlphaFoldDB" id="A0ABD1C060"/>
<feature type="compositionally biased region" description="Polar residues" evidence="13">
    <location>
        <begin position="492"/>
        <end position="503"/>
    </location>
</feature>
<evidence type="ECO:0000256" key="7">
    <source>
        <dbReference type="ARBA" id="ARBA00022829"/>
    </source>
</evidence>
<keyword evidence="10" id="KW-0131">Cell cycle</keyword>
<evidence type="ECO:0000313" key="15">
    <source>
        <dbReference type="EMBL" id="KAL1222862.1"/>
    </source>
</evidence>
<comment type="function">
    <text evidence="11">Regulator of sister chromatid cohesion in meiosis which negatively regulates cohesin association with chromatin, acting as an antagonist of CTF7. Cohesion ensures that chromosome partitioning is accurate in both meiotic and mitotic cells and plays an important role in DNA repair. Essential for the prophase removal of cohesin during meiosis thus determining the timely release of meiotic cohesion. Important for proper spindle attachment and assembly during meiosis. Helps to prevent abnormal centromere association during prophase I in meiocytes. Required for early embryonic patterning. Also involved in chromosome segregation during mitosis.</text>
</comment>
<evidence type="ECO:0000256" key="3">
    <source>
        <dbReference type="ARBA" id="ARBA00006854"/>
    </source>
</evidence>
<dbReference type="Pfam" id="PF07814">
    <property type="entry name" value="WAPL"/>
    <property type="match status" value="1"/>
</dbReference>
<proteinExistence type="inferred from homology"/>
<dbReference type="GO" id="GO:0051301">
    <property type="term" value="P:cell division"/>
    <property type="evidence" value="ECO:0007669"/>
    <property type="project" value="UniProtKB-KW"/>
</dbReference>
<evidence type="ECO:0000256" key="5">
    <source>
        <dbReference type="ARBA" id="ARBA00022618"/>
    </source>
</evidence>
<organism evidence="15 16">
    <name type="scientific">Cardamine amara subsp. amara</name>
    <dbReference type="NCBI Taxonomy" id="228776"/>
    <lineage>
        <taxon>Eukaryota</taxon>
        <taxon>Viridiplantae</taxon>
        <taxon>Streptophyta</taxon>
        <taxon>Embryophyta</taxon>
        <taxon>Tracheophyta</taxon>
        <taxon>Spermatophyta</taxon>
        <taxon>Magnoliopsida</taxon>
        <taxon>eudicotyledons</taxon>
        <taxon>Gunneridae</taxon>
        <taxon>Pentapetalae</taxon>
        <taxon>rosids</taxon>
        <taxon>malvids</taxon>
        <taxon>Brassicales</taxon>
        <taxon>Brassicaceae</taxon>
        <taxon>Cardamineae</taxon>
        <taxon>Cardamine</taxon>
    </lineage>
</organism>
<dbReference type="GO" id="GO:0000070">
    <property type="term" value="P:mitotic sister chromatid segregation"/>
    <property type="evidence" value="ECO:0007669"/>
    <property type="project" value="UniProtKB-ARBA"/>
</dbReference>
<evidence type="ECO:0000256" key="10">
    <source>
        <dbReference type="ARBA" id="ARBA00023306"/>
    </source>
</evidence>
<feature type="domain" description="Wings apart-like protein C-terminal" evidence="14">
    <location>
        <begin position="89"/>
        <end position="425"/>
    </location>
</feature>
<comment type="caution">
    <text evidence="15">The sequence shown here is derived from an EMBL/GenBank/DDBJ whole genome shotgun (WGS) entry which is preliminary data.</text>
</comment>
<dbReference type="GO" id="GO:0010789">
    <property type="term" value="P:meiotic sister chromatid cohesion involved in meiosis I"/>
    <property type="evidence" value="ECO:0007669"/>
    <property type="project" value="UniProtKB-ARBA"/>
</dbReference>
<feature type="region of interest" description="Disordered" evidence="13">
    <location>
        <begin position="414"/>
        <end position="433"/>
    </location>
</feature>
<feature type="region of interest" description="Disordered" evidence="13">
    <location>
        <begin position="524"/>
        <end position="555"/>
    </location>
</feature>
<keyword evidence="7" id="KW-0159">Chromosome partition</keyword>
<dbReference type="PANTHER" id="PTHR22100">
    <property type="entry name" value="WINGS APART-LIKE PROTEIN HOMOLOG"/>
    <property type="match status" value="1"/>
</dbReference>
<evidence type="ECO:0000256" key="11">
    <source>
        <dbReference type="ARBA" id="ARBA00059421"/>
    </source>
</evidence>
<gene>
    <name evidence="15" type="ORF">V5N11_022165</name>
</gene>
<dbReference type="GO" id="GO:0007064">
    <property type="term" value="P:mitotic sister chromatid cohesion"/>
    <property type="evidence" value="ECO:0007669"/>
    <property type="project" value="UniProtKB-ARBA"/>
</dbReference>
<evidence type="ECO:0000256" key="12">
    <source>
        <dbReference type="ARBA" id="ARBA00062327"/>
    </source>
</evidence>
<keyword evidence="8" id="KW-0539">Nucleus</keyword>
<name>A0ABD1C060_CARAN</name>
<evidence type="ECO:0000256" key="9">
    <source>
        <dbReference type="ARBA" id="ARBA00023254"/>
    </source>
</evidence>
<dbReference type="EMBL" id="JBANAX010000090">
    <property type="protein sequence ID" value="KAL1222862.1"/>
    <property type="molecule type" value="Genomic_DNA"/>
</dbReference>
<evidence type="ECO:0000313" key="16">
    <source>
        <dbReference type="Proteomes" id="UP001558713"/>
    </source>
</evidence>
<evidence type="ECO:0000256" key="6">
    <source>
        <dbReference type="ARBA" id="ARBA00022776"/>
    </source>
</evidence>
<reference evidence="15 16" key="1">
    <citation type="submission" date="2024-04" db="EMBL/GenBank/DDBJ databases">
        <title>Genome assembly C_amara_ONT_v2.</title>
        <authorList>
            <person name="Yant L."/>
            <person name="Moore C."/>
            <person name="Slenker M."/>
        </authorList>
    </citation>
    <scope>NUCLEOTIDE SEQUENCE [LARGE SCALE GENOMIC DNA]</scope>
    <source>
        <tissue evidence="15">Leaf</tissue>
    </source>
</reference>
<evidence type="ECO:0000256" key="1">
    <source>
        <dbReference type="ARBA" id="ARBA00004123"/>
    </source>
</evidence>
<keyword evidence="4" id="KW-0158">Chromosome</keyword>
<feature type="region of interest" description="Disordered" evidence="13">
    <location>
        <begin position="578"/>
        <end position="610"/>
    </location>
</feature>
<dbReference type="FunFam" id="1.25.10.10:FF:000417">
    <property type="entry name" value="Wings apart-like protein-like isoform A"/>
    <property type="match status" value="1"/>
</dbReference>
<keyword evidence="6" id="KW-0498">Mitosis</keyword>
<evidence type="ECO:0000259" key="14">
    <source>
        <dbReference type="Pfam" id="PF07814"/>
    </source>
</evidence>
<dbReference type="Gene3D" id="1.25.10.10">
    <property type="entry name" value="Leucine-rich Repeat Variant"/>
    <property type="match status" value="2"/>
</dbReference>
<dbReference type="GO" id="GO:0006281">
    <property type="term" value="P:DNA repair"/>
    <property type="evidence" value="ECO:0007669"/>
    <property type="project" value="UniProtKB-ARBA"/>
</dbReference>
<accession>A0ABD1C060</accession>
<evidence type="ECO:0000256" key="2">
    <source>
        <dbReference type="ARBA" id="ARBA00004286"/>
    </source>
</evidence>
<keyword evidence="5" id="KW-0132">Cell division</keyword>
<dbReference type="FunFam" id="1.25.10.10:FF:000519">
    <property type="entry name" value="WAPL (Wings apart-like protein regulation of heterochromatin) protein"/>
    <property type="match status" value="1"/>
</dbReference>
<dbReference type="PANTHER" id="PTHR22100:SF13">
    <property type="entry name" value="WINGS APART-LIKE PROTEIN HOMOLOG"/>
    <property type="match status" value="1"/>
</dbReference>
<dbReference type="Proteomes" id="UP001558713">
    <property type="component" value="Unassembled WGS sequence"/>
</dbReference>
<sequence length="869" mass="96235">MMERTYGRRKPGMPRTLSDSLNDNVSQTEYLSSSSSPDIEPRDYSLLPFSSQESSSLWHSSSRSTFRDDYPSLRREKRARNGEAFAFTSTLLEAQEFGELMEHEDEVNFALDGLRKGQQLRIRRASLSSLLSICASQHQRRSLRAQGSSQSIIDAILGLSLDDIPSNLAAATLFFVLTADGQDEHFMESPKCIKFLIKLLKPVIVTSTEGKPRNIGFKLLSLLKDVDAARDAAKTTDPSSSDILSRVQELLVNCKEMKVNDSYKTETTRPELSTKWVALLAMERACLSKISFDDTSGSVKKTGGNFKEKLRELGGLDAVVEVVMDCHAVMERWVEFNTLAVQDKKDNLHKQSLMLLLKCMKIMENATFLSTDNQNHLLGFKRCLGSHDFRMSFTELMLSVIKMLSGLHLRGGFPSPHRNDGNPHYSNGDNRDSILRVDRKVTNEVVTISSDTCSTVGSISTRNGSVSQISQSIIHLDFSPTSMSGSQSSVSVNEPTMSKTKVGSTISGSFAGRLASLGSGIARSTSRASQAGEASCKRNGNFASPEESQDPFAFDLEDSKPSKWAVVSVKQKKSRVQNKKGCYKQSKDESSYQLFSSQEESSNHRLNSQEESSNKDCSISLQLSSCTNDIDEECLCLLSDCLLSAVKVLMNLTNDNAVGCRQVGGCRGLESMAELIARHFPSFTKSPLFSDMEKVESSHQKKDKHLTDQELDFLVAILGLLVNLVEKDGVNRSRLASASVPITEPEGLLEDEQEMIPLLCSIFLTNQGSADTKEETTTFTLDDEEAVLEGEKEAEKMIVEAYSALLLAFLSTESSRSIRNSIKDYLPKRNLAILVPVLERFVAFHMTLNMIPPETHKAVMEVIETCKLP</sequence>
<dbReference type="InterPro" id="IPR011989">
    <property type="entry name" value="ARM-like"/>
</dbReference>
<evidence type="ECO:0000256" key="13">
    <source>
        <dbReference type="SAM" id="MobiDB-lite"/>
    </source>
</evidence>
<comment type="subcellular location">
    <subcellularLocation>
        <location evidence="2">Chromosome</location>
    </subcellularLocation>
    <subcellularLocation>
        <location evidence="1">Nucleus</location>
    </subcellularLocation>
</comment>